<comment type="caution">
    <text evidence="1">The sequence shown here is derived from an EMBL/GenBank/DDBJ whole genome shotgun (WGS) entry which is preliminary data.</text>
</comment>
<keyword evidence="2" id="KW-1185">Reference proteome</keyword>
<dbReference type="EMBL" id="MU267863">
    <property type="protein sequence ID" value="KAH7907874.1"/>
    <property type="molecule type" value="Genomic_DNA"/>
</dbReference>
<evidence type="ECO:0000313" key="1">
    <source>
        <dbReference type="EMBL" id="KAH7907874.1"/>
    </source>
</evidence>
<dbReference type="Proteomes" id="UP000790377">
    <property type="component" value="Unassembled WGS sequence"/>
</dbReference>
<evidence type="ECO:0000313" key="2">
    <source>
        <dbReference type="Proteomes" id="UP000790377"/>
    </source>
</evidence>
<accession>A0ACB8A3S9</accession>
<sequence>MSNHQPEHQEKTPGTEFERPDDFYQRIPEIEWVGGYRKGGFHPVYIDDIIHSRYQIVNKLGYGSYATVWLVQDLHSESGRHAALKILAADRTAANSAEIEVLRRLKTMQRERPDSPGAEFVVRVLDLFTVHGPNGTRINVSLLWDSYYEVLDSKSGVAEEPGYPVEMKVGEYPVDMAKTMVAQLAQGVAYLHRAGIVHGDLHLGNVLLYSPEFEKWSSEEDVDEYIDPPEEVMLARNAPYRDLPFVDPHTPEYLVSSSTSAELLALCVTGAVHIKICDFGEAFLWSNTTHAHAHEPRPTLNIPSVYAAPEIIFRDAVSPAVDVWATAVLAYYLLSGGSYLFDSDGGIAAEVVCAMIAKLGRLPDKWHAQLGSRFGDTGNGVYDFSAAELEGQELVRSTSLDQEDKGMFEGLLRKMVCYRAADRISADGVARAVAGWIRGGEAHEHQI</sequence>
<proteinExistence type="predicted"/>
<gene>
    <name evidence="1" type="ORF">BJ138DRAFT_1116325</name>
</gene>
<reference evidence="1" key="1">
    <citation type="journal article" date="2021" name="New Phytol.">
        <title>Evolutionary innovations through gain and loss of genes in the ectomycorrhizal Boletales.</title>
        <authorList>
            <person name="Wu G."/>
            <person name="Miyauchi S."/>
            <person name="Morin E."/>
            <person name="Kuo A."/>
            <person name="Drula E."/>
            <person name="Varga T."/>
            <person name="Kohler A."/>
            <person name="Feng B."/>
            <person name="Cao Y."/>
            <person name="Lipzen A."/>
            <person name="Daum C."/>
            <person name="Hundley H."/>
            <person name="Pangilinan J."/>
            <person name="Johnson J."/>
            <person name="Barry K."/>
            <person name="LaButti K."/>
            <person name="Ng V."/>
            <person name="Ahrendt S."/>
            <person name="Min B."/>
            <person name="Choi I.G."/>
            <person name="Park H."/>
            <person name="Plett J.M."/>
            <person name="Magnuson J."/>
            <person name="Spatafora J.W."/>
            <person name="Nagy L.G."/>
            <person name="Henrissat B."/>
            <person name="Grigoriev I.V."/>
            <person name="Yang Z.L."/>
            <person name="Xu J."/>
            <person name="Martin F.M."/>
        </authorList>
    </citation>
    <scope>NUCLEOTIDE SEQUENCE</scope>
    <source>
        <strain evidence="1">ATCC 28755</strain>
    </source>
</reference>
<organism evidence="1 2">
    <name type="scientific">Hygrophoropsis aurantiaca</name>
    <dbReference type="NCBI Taxonomy" id="72124"/>
    <lineage>
        <taxon>Eukaryota</taxon>
        <taxon>Fungi</taxon>
        <taxon>Dikarya</taxon>
        <taxon>Basidiomycota</taxon>
        <taxon>Agaricomycotina</taxon>
        <taxon>Agaricomycetes</taxon>
        <taxon>Agaricomycetidae</taxon>
        <taxon>Boletales</taxon>
        <taxon>Coniophorineae</taxon>
        <taxon>Hygrophoropsidaceae</taxon>
        <taxon>Hygrophoropsis</taxon>
    </lineage>
</organism>
<name>A0ACB8A3S9_9AGAM</name>
<protein>
    <submittedName>
        <fullName evidence="1">Kinase-like domain-containing protein</fullName>
    </submittedName>
</protein>